<organism evidence="3 4">
    <name type="scientific">Papillibacter cinnamivorans DSM 12816</name>
    <dbReference type="NCBI Taxonomy" id="1122930"/>
    <lineage>
        <taxon>Bacteria</taxon>
        <taxon>Bacillati</taxon>
        <taxon>Bacillota</taxon>
        <taxon>Clostridia</taxon>
        <taxon>Eubacteriales</taxon>
        <taxon>Oscillospiraceae</taxon>
        <taxon>Papillibacter</taxon>
    </lineage>
</organism>
<evidence type="ECO:0000256" key="1">
    <source>
        <dbReference type="SAM" id="Coils"/>
    </source>
</evidence>
<dbReference type="Proteomes" id="UP000192790">
    <property type="component" value="Unassembled WGS sequence"/>
</dbReference>
<proteinExistence type="predicted"/>
<feature type="region of interest" description="Disordered" evidence="2">
    <location>
        <begin position="1"/>
        <end position="32"/>
    </location>
</feature>
<feature type="non-terminal residue" evidence="3">
    <location>
        <position position="231"/>
    </location>
</feature>
<evidence type="ECO:0000313" key="3">
    <source>
        <dbReference type="EMBL" id="SMC89055.1"/>
    </source>
</evidence>
<feature type="compositionally biased region" description="Basic and acidic residues" evidence="2">
    <location>
        <begin position="16"/>
        <end position="25"/>
    </location>
</feature>
<evidence type="ECO:0000256" key="2">
    <source>
        <dbReference type="SAM" id="MobiDB-lite"/>
    </source>
</evidence>
<name>A0A1W2CUZ0_9FIRM</name>
<feature type="non-terminal residue" evidence="3">
    <location>
        <position position="1"/>
    </location>
</feature>
<dbReference type="RefSeq" id="WP_159448151.1">
    <property type="nucleotide sequence ID" value="NZ_FWXW01000013.1"/>
</dbReference>
<keyword evidence="1" id="KW-0175">Coiled coil</keyword>
<reference evidence="3 4" key="1">
    <citation type="submission" date="2017-04" db="EMBL/GenBank/DDBJ databases">
        <authorList>
            <person name="Afonso C.L."/>
            <person name="Miller P.J."/>
            <person name="Scott M.A."/>
            <person name="Spackman E."/>
            <person name="Goraichik I."/>
            <person name="Dimitrov K.M."/>
            <person name="Suarez D.L."/>
            <person name="Swayne D.E."/>
        </authorList>
    </citation>
    <scope>NUCLEOTIDE SEQUENCE [LARGE SCALE GENOMIC DNA]</scope>
    <source>
        <strain evidence="3 4">DSM 12816</strain>
    </source>
</reference>
<gene>
    <name evidence="3" type="ORF">SAMN02745168_0251</name>
</gene>
<sequence>KTVNPESIPYTPADSLESKEEHKPDTAAADSRMLRENRYAEENMASPADRLKSLEKAIQLQKAKIQGFSDAYQYDNAEREQKTLDLLEKQYAAENRRDLDRFIAEWTEEIDRQRQEQREQEILDLYNLYVPLPQETVASREEEGYTGNGETSHGADGTYSLADVSLWESPDYQTARDGQTKGTDSGRAEEYLAESLRQVILGNYTDDVTLLGTALQIGMSLTGADTAMDIR</sequence>
<dbReference type="AlphaFoldDB" id="A0A1W2CUZ0"/>
<evidence type="ECO:0000313" key="4">
    <source>
        <dbReference type="Proteomes" id="UP000192790"/>
    </source>
</evidence>
<dbReference type="EMBL" id="FWXW01000013">
    <property type="protein sequence ID" value="SMC89055.1"/>
    <property type="molecule type" value="Genomic_DNA"/>
</dbReference>
<feature type="coiled-coil region" evidence="1">
    <location>
        <begin position="77"/>
        <end position="123"/>
    </location>
</feature>
<protein>
    <submittedName>
        <fullName evidence="3">Uncharacterized protein</fullName>
    </submittedName>
</protein>
<keyword evidence="4" id="KW-1185">Reference proteome</keyword>
<accession>A0A1W2CUZ0</accession>